<evidence type="ECO:0000313" key="2">
    <source>
        <dbReference type="Proteomes" id="UP000054166"/>
    </source>
</evidence>
<dbReference type="Proteomes" id="UP000054166">
    <property type="component" value="Unassembled WGS sequence"/>
</dbReference>
<dbReference type="HOGENOM" id="CLU_1797192_0_0_1"/>
<dbReference type="EMBL" id="KN833007">
    <property type="protein sequence ID" value="KIM79918.1"/>
    <property type="molecule type" value="Genomic_DNA"/>
</dbReference>
<proteinExistence type="predicted"/>
<gene>
    <name evidence="1" type="ORF">PILCRDRAFT_548519</name>
</gene>
<organism evidence="1 2">
    <name type="scientific">Piloderma croceum (strain F 1598)</name>
    <dbReference type="NCBI Taxonomy" id="765440"/>
    <lineage>
        <taxon>Eukaryota</taxon>
        <taxon>Fungi</taxon>
        <taxon>Dikarya</taxon>
        <taxon>Basidiomycota</taxon>
        <taxon>Agaricomycotina</taxon>
        <taxon>Agaricomycetes</taxon>
        <taxon>Agaricomycetidae</taxon>
        <taxon>Atheliales</taxon>
        <taxon>Atheliaceae</taxon>
        <taxon>Piloderma</taxon>
    </lineage>
</organism>
<dbReference type="InParanoid" id="A0A0C3B116"/>
<reference evidence="2" key="2">
    <citation type="submission" date="2015-01" db="EMBL/GenBank/DDBJ databases">
        <title>Evolutionary Origins and Diversification of the Mycorrhizal Mutualists.</title>
        <authorList>
            <consortium name="DOE Joint Genome Institute"/>
            <consortium name="Mycorrhizal Genomics Consortium"/>
            <person name="Kohler A."/>
            <person name="Kuo A."/>
            <person name="Nagy L.G."/>
            <person name="Floudas D."/>
            <person name="Copeland A."/>
            <person name="Barry K.W."/>
            <person name="Cichocki N."/>
            <person name="Veneault-Fourrey C."/>
            <person name="LaButti K."/>
            <person name="Lindquist E.A."/>
            <person name="Lipzen A."/>
            <person name="Lundell T."/>
            <person name="Morin E."/>
            <person name="Murat C."/>
            <person name="Riley R."/>
            <person name="Ohm R."/>
            <person name="Sun H."/>
            <person name="Tunlid A."/>
            <person name="Henrissat B."/>
            <person name="Grigoriev I.V."/>
            <person name="Hibbett D.S."/>
            <person name="Martin F."/>
        </authorList>
    </citation>
    <scope>NUCLEOTIDE SEQUENCE [LARGE SCALE GENOMIC DNA]</scope>
    <source>
        <strain evidence="2">F 1598</strain>
    </source>
</reference>
<dbReference type="AlphaFoldDB" id="A0A0C3B116"/>
<evidence type="ECO:0000313" key="1">
    <source>
        <dbReference type="EMBL" id="KIM79918.1"/>
    </source>
</evidence>
<reference evidence="1 2" key="1">
    <citation type="submission" date="2014-04" db="EMBL/GenBank/DDBJ databases">
        <authorList>
            <consortium name="DOE Joint Genome Institute"/>
            <person name="Kuo A."/>
            <person name="Tarkka M."/>
            <person name="Buscot F."/>
            <person name="Kohler A."/>
            <person name="Nagy L.G."/>
            <person name="Floudas D."/>
            <person name="Copeland A."/>
            <person name="Barry K.W."/>
            <person name="Cichocki N."/>
            <person name="Veneault-Fourrey C."/>
            <person name="LaButti K."/>
            <person name="Lindquist E.A."/>
            <person name="Lipzen A."/>
            <person name="Lundell T."/>
            <person name="Morin E."/>
            <person name="Murat C."/>
            <person name="Sun H."/>
            <person name="Tunlid A."/>
            <person name="Henrissat B."/>
            <person name="Grigoriev I.V."/>
            <person name="Hibbett D.S."/>
            <person name="Martin F."/>
            <person name="Nordberg H.P."/>
            <person name="Cantor M.N."/>
            <person name="Hua S.X."/>
        </authorList>
    </citation>
    <scope>NUCLEOTIDE SEQUENCE [LARGE SCALE GENOMIC DNA]</scope>
    <source>
        <strain evidence="1 2">F 1598</strain>
    </source>
</reference>
<name>A0A0C3B116_PILCF</name>
<accession>A0A0C3B116</accession>
<sequence>MNSPVSSRFKFDTILSSSIPSFCVNLKFKAWFRKMHSSILTCSSSTIDRSWSLDFRSSIQSVSLLNLQMGKFEFSDPQNFVGRDQYVIRVCYATFSCSYRLFVCRSLFSSRPQYPISLDHSNRSFPVQLTAQIFPAHRTYVDHL</sequence>
<protein>
    <submittedName>
        <fullName evidence="1">Uncharacterized protein</fullName>
    </submittedName>
</protein>
<keyword evidence="2" id="KW-1185">Reference proteome</keyword>